<name>A0A807LLI1_9ENTR</name>
<evidence type="ECO:0000313" key="3">
    <source>
        <dbReference type="Proteomes" id="UP000187148"/>
    </source>
</evidence>
<gene>
    <name evidence="2" type="ORF">BWI95_18765</name>
</gene>
<evidence type="ECO:0000313" key="2">
    <source>
        <dbReference type="EMBL" id="APZ06938.1"/>
    </source>
</evidence>
<dbReference type="PROSITE" id="PS51257">
    <property type="entry name" value="PROKAR_LIPOPROTEIN"/>
    <property type="match status" value="1"/>
</dbReference>
<dbReference type="EMBL" id="CP019445">
    <property type="protein sequence ID" value="APZ06938.1"/>
    <property type="molecule type" value="Genomic_DNA"/>
</dbReference>
<sequence length="83" mass="8922">MKMINAAAVVLVSLMASGCASNTPPLCYNEAVVMKNRVSVPVFGIRKPVSTTEYLSGGSFGYQWVERSAFTDTSACDRLPVTE</sequence>
<dbReference type="KEGG" id="kco:BWI95_18765"/>
<accession>A0A807LLI1</accession>
<protein>
    <recommendedName>
        <fullName evidence="4">Cor protein</fullName>
    </recommendedName>
</protein>
<evidence type="ECO:0000256" key="1">
    <source>
        <dbReference type="SAM" id="SignalP"/>
    </source>
</evidence>
<reference evidence="2 3" key="1">
    <citation type="submission" date="2017-01" db="EMBL/GenBank/DDBJ databases">
        <authorList>
            <person name="Cao J.-M."/>
        </authorList>
    </citation>
    <scope>NUCLEOTIDE SEQUENCE [LARGE SCALE GENOMIC DNA]</scope>
    <source>
        <strain evidence="2 3">888-76</strain>
    </source>
</reference>
<organism evidence="2 3">
    <name type="scientific">Kosakonia cowanii JCM 10956 = DSM 18146</name>
    <dbReference type="NCBI Taxonomy" id="1300165"/>
    <lineage>
        <taxon>Bacteria</taxon>
        <taxon>Pseudomonadati</taxon>
        <taxon>Pseudomonadota</taxon>
        <taxon>Gammaproteobacteria</taxon>
        <taxon>Enterobacterales</taxon>
        <taxon>Enterobacteriaceae</taxon>
        <taxon>Kosakonia</taxon>
    </lineage>
</organism>
<evidence type="ECO:0008006" key="4">
    <source>
        <dbReference type="Google" id="ProtNLM"/>
    </source>
</evidence>
<dbReference type="AlphaFoldDB" id="A0A807LLI1"/>
<keyword evidence="1" id="KW-0732">Signal</keyword>
<dbReference type="RefSeq" id="WP_054803319.1">
    <property type="nucleotide sequence ID" value="NZ_CP019445.1"/>
</dbReference>
<proteinExistence type="predicted"/>
<feature type="chain" id="PRO_5032557163" description="Cor protein" evidence="1">
    <location>
        <begin position="23"/>
        <end position="83"/>
    </location>
</feature>
<feature type="signal peptide" evidence="1">
    <location>
        <begin position="1"/>
        <end position="22"/>
    </location>
</feature>
<keyword evidence="3" id="KW-1185">Reference proteome</keyword>
<dbReference type="Proteomes" id="UP000187148">
    <property type="component" value="Chromosome"/>
</dbReference>